<evidence type="ECO:0000313" key="3">
    <source>
        <dbReference type="Proteomes" id="UP000824120"/>
    </source>
</evidence>
<sequence>MALTPFMKPTSLGKKSDKAQAAKQVRLATDSSEMHQKMARQRWWMKSPSSQGVRYFHKLLNEEGRHCVELIWRLATLGLWHRGRNARTMRFRGFWKKYGQAYRNVNCQFNVIFKTERCLDKWKGSTIVPL</sequence>
<reference evidence="2 3" key="1">
    <citation type="submission" date="2020-09" db="EMBL/GenBank/DDBJ databases">
        <title>De no assembly of potato wild relative species, Solanum commersonii.</title>
        <authorList>
            <person name="Cho K."/>
        </authorList>
    </citation>
    <scope>NUCLEOTIDE SEQUENCE [LARGE SCALE GENOMIC DNA]</scope>
    <source>
        <strain evidence="2">LZ3.2</strain>
        <tissue evidence="2">Leaf</tissue>
    </source>
</reference>
<feature type="region of interest" description="Disordered" evidence="1">
    <location>
        <begin position="1"/>
        <end position="34"/>
    </location>
</feature>
<name>A0A9J6AF35_SOLCO</name>
<comment type="caution">
    <text evidence="2">The sequence shown here is derived from an EMBL/GenBank/DDBJ whole genome shotgun (WGS) entry which is preliminary data.</text>
</comment>
<accession>A0A9J6AF35</accession>
<evidence type="ECO:0000313" key="2">
    <source>
        <dbReference type="EMBL" id="KAG5623009.1"/>
    </source>
</evidence>
<gene>
    <name evidence="2" type="ORF">H5410_008227</name>
</gene>
<dbReference type="AlphaFoldDB" id="A0A9J6AF35"/>
<dbReference type="Proteomes" id="UP000824120">
    <property type="component" value="Chromosome 2"/>
</dbReference>
<evidence type="ECO:0000256" key="1">
    <source>
        <dbReference type="SAM" id="MobiDB-lite"/>
    </source>
</evidence>
<protein>
    <submittedName>
        <fullName evidence="2">Uncharacterized protein</fullName>
    </submittedName>
</protein>
<organism evidence="2 3">
    <name type="scientific">Solanum commersonii</name>
    <name type="common">Commerson's wild potato</name>
    <name type="synonym">Commerson's nightshade</name>
    <dbReference type="NCBI Taxonomy" id="4109"/>
    <lineage>
        <taxon>Eukaryota</taxon>
        <taxon>Viridiplantae</taxon>
        <taxon>Streptophyta</taxon>
        <taxon>Embryophyta</taxon>
        <taxon>Tracheophyta</taxon>
        <taxon>Spermatophyta</taxon>
        <taxon>Magnoliopsida</taxon>
        <taxon>eudicotyledons</taxon>
        <taxon>Gunneridae</taxon>
        <taxon>Pentapetalae</taxon>
        <taxon>asterids</taxon>
        <taxon>lamiids</taxon>
        <taxon>Solanales</taxon>
        <taxon>Solanaceae</taxon>
        <taxon>Solanoideae</taxon>
        <taxon>Solaneae</taxon>
        <taxon>Solanum</taxon>
    </lineage>
</organism>
<proteinExistence type="predicted"/>
<dbReference type="EMBL" id="JACXVP010000002">
    <property type="protein sequence ID" value="KAG5623009.1"/>
    <property type="molecule type" value="Genomic_DNA"/>
</dbReference>
<keyword evidence="3" id="KW-1185">Reference proteome</keyword>